<evidence type="ECO:0000256" key="7">
    <source>
        <dbReference type="ARBA" id="ARBA00022801"/>
    </source>
</evidence>
<dbReference type="Pfam" id="PF00454">
    <property type="entry name" value="PI3_PI4_kinase"/>
    <property type="match status" value="1"/>
</dbReference>
<dbReference type="SMART" id="SM00490">
    <property type="entry name" value="HELICc"/>
    <property type="match status" value="1"/>
</dbReference>
<dbReference type="Gene3D" id="3.40.50.10810">
    <property type="entry name" value="Tandem AAA-ATPase domain"/>
    <property type="match status" value="1"/>
</dbReference>
<feature type="region of interest" description="Disordered" evidence="10">
    <location>
        <begin position="1226"/>
        <end position="1280"/>
    </location>
</feature>
<evidence type="ECO:0000313" key="15">
    <source>
        <dbReference type="Proteomes" id="UP000250140"/>
    </source>
</evidence>
<evidence type="ECO:0000256" key="1">
    <source>
        <dbReference type="ARBA" id="ARBA00004236"/>
    </source>
</evidence>
<evidence type="ECO:0000259" key="11">
    <source>
        <dbReference type="PROSITE" id="PS50290"/>
    </source>
</evidence>
<dbReference type="GO" id="GO:0008608">
    <property type="term" value="P:attachment of spindle microtubules to kinetochore"/>
    <property type="evidence" value="ECO:0007669"/>
    <property type="project" value="InterPro"/>
</dbReference>
<dbReference type="GO" id="GO:0072686">
    <property type="term" value="C:mitotic spindle"/>
    <property type="evidence" value="ECO:0007669"/>
    <property type="project" value="InterPro"/>
</dbReference>
<evidence type="ECO:0000256" key="2">
    <source>
        <dbReference type="ARBA" id="ARBA00012169"/>
    </source>
</evidence>
<dbReference type="CDD" id="cd18008">
    <property type="entry name" value="DEXDc_SHPRH-like"/>
    <property type="match status" value="1"/>
</dbReference>
<dbReference type="GO" id="GO:0004430">
    <property type="term" value="F:1-phosphatidylinositol 4-kinase activity"/>
    <property type="evidence" value="ECO:0007669"/>
    <property type="project" value="UniProtKB-EC"/>
</dbReference>
<name>A0A8E2FDV4_9PEZI</name>
<dbReference type="PROSITE" id="PS51194">
    <property type="entry name" value="HELICASE_CTER"/>
    <property type="match status" value="1"/>
</dbReference>
<dbReference type="PANTHER" id="PTHR12865">
    <property type="entry name" value="PHOSPHATIDYLINOSITOL 4-KINASE TYPE-II"/>
    <property type="match status" value="1"/>
</dbReference>
<dbReference type="GO" id="GO:0000329">
    <property type="term" value="C:fungal-type vacuole membrane"/>
    <property type="evidence" value="ECO:0007669"/>
    <property type="project" value="TreeGrafter"/>
</dbReference>
<dbReference type="Pfam" id="PF08655">
    <property type="entry name" value="DASH_Ask1"/>
    <property type="match status" value="1"/>
</dbReference>
<dbReference type="GO" id="GO:0042729">
    <property type="term" value="C:DASH complex"/>
    <property type="evidence" value="ECO:0007669"/>
    <property type="project" value="InterPro"/>
</dbReference>
<keyword evidence="6" id="KW-0418">Kinase</keyword>
<dbReference type="Gene3D" id="3.40.50.300">
    <property type="entry name" value="P-loop containing nucleotide triphosphate hydrolases"/>
    <property type="match status" value="1"/>
</dbReference>
<evidence type="ECO:0000256" key="3">
    <source>
        <dbReference type="ARBA" id="ARBA00022475"/>
    </source>
</evidence>
<sequence length="2201" mass="246634">MSRQSTTQSRNLTLTEELEKLEQSITLTLQEIDHNFSRAHRIVTTSILPIVEQYAKHSEAVWEGSKFWKQFFEASANVSLSGYEEAAVDESTTHEDTQTSQTYDSELAEDTVTGVTATPPKPSSSHVGEDQDDTSILSSPSLAHAHSTPRAPHTGKKSQAGGSTDGATFADYPSPYEALKREVQGGAASPGPDPITPGKAQALPDMTMTPASSPFMPTTTQRRVGAVPTNTDPLLHRVLDKTYRIAATPHTARKQKQAVGFTPGTSSRSAAPRWADDSSPPSSPAPQLRADIFSSPLKAPRTPGVSVQRTPARGTDNRFRTSGASVFGTGGQGAWESDSDEEGDALDFSPPKTMQFHVPQSRLLQTPAREASKRIVEDLLLTAGGDITDEFEEEDSPSVGRPPTSGYARIAQAEDEEDYLEDSEDEGLHRGQSSLSTPGPKYAPIQPKRTPNMQASGASSPTMRRGLPMYKRQRSNSGVDIKAINARLERWAEEIAQKFKIRKSKGKTQEDEQLEIHHSVFQAPDWVRPATADSLTFDYEGSGDRMTKLQFDDIVESVRLAIELGTHPKLISQGSSGSYFARNTQGKVVGVFKPKDEEPYASRNPKWTKWIHRNLFPFFFGRACLIPNLSYVSEAAAYVLDTQLRTNLVPYTDIVSLSSKSFYYDFWDRRAYYRKKKPFPEKVGSFQVFLKGYKDANIFLKEHPWPDQHSSSFRTDGATRRKKRRWAEECRPGGPQSDDEDDEDDGRPNTVEEAQRRRVFWTDGLQQSFREQLEKLVILDYIMRNTDRGLDNWMIKIDQKTQEATIVAEPPKANGNIDGDETNNYAKNSISELEPYKRQEPMTATSRSATPLNNAPEPSVSIGAIDNSLSWPWKHPDAWRSYPFGWLFLPVSLIGQPFSEATRRHFLPLLTSKQWWSDTQLALRRCFMQDADFKERMYAKQIAVMKGQAWNVVETLKTPDHGPLELTRRARVCVWDDLVDIPIAVPLRAPSAESRRRQHSERPRVSAENEEMDISAALSTPQQKSQPELLMGSPPLDRANTNRFNVSRQSSSMDVRKSDDSERGPLSPATAQAISWNTRTNKDGLGGMSNGRPGHGVRMSYDESRHVRRPHENSDSRRRRFSFSARHGNNPLIIGDDDLEGDLGYAANEDMEGNRKRVIVERLEMVKIDSHGTTPKTQTPLLNTLPLLDSKADIRRIIQEHGSNSSASEFPGIGMSNMIERMHGIQDRSEQPQKRLKLDPDDDQARKKPHLSVRGGGGLLDERTNKEAGEPTSTRPPPAVVDLTLGDDDDDEVILVRDVGDQEVCIGKIEKAFVNAYQVPAQKRAAWQGSSTAWPRIKVTLRRRTGSTNNVISVIDPMGYDFGKIDLRTAQGLAPLMDGSGINRLRWQACLESRRRMPTEAPAGPYSGLINIIIQLYAPRKFATSIGRFLKTRQLALGPPTFDQTRAEYLNPQEVRVPTTIADPSFGLDPPTPQYAPSGNYVARSVEEIRNDVQVMFDTITKTEDLPEKEPDPSIVTPLLGHQKKALYFMTAREKEPTEEAEISDPLYQPKFKRSGQKYYLNVITGGESRVKPPPVLGGILADEMGLGKTLSTLSLVVSKESREAADAWSKKSPEQQGPVRNNKATLLVCPVSTVANWEDQLKTHIVPGTLRYYIYHGQGRIQDINELAKYDLVLTTYSTIAAEYLRGKPIEKTNWFRIILDEAHCIRTQSTRQSMAICSLSAQRRWAVTGTPVQNRLDDLGALLKFLRIKPFDERHGFTQWILNPFKNADPDVLPKLRLLVDSITIRRLKDGLIDLPHRTDQIVRLRFSNDEQTLHDWFEKDSARKVNAVTAGNGDKGLGGSAYARILVAILNLRLICAHGQELLSDEAMKTTEGITYDNAIELGDEDDDDEKPALSSKQAYEMMHLLRESDADHCQMCNNKIGEPDIDDTDDKKSKNTLGFMTACYQIVCPSCIDIFRQHIESLVTPDNHFHCPFCEQYVQSSLFELKQDELDADEEARARLRENPKLAKKMGRYIGPHTKTKALLESLRIDKEWSDAHPDEPPIKSVVFSAWTTHLDLIQIAFDTAGFTYTRLDGRLSRAARGTALHIFATDPSVTIILVSIAAGGLGLNLTTASKVYVMEPQFNPAAEAQAVDRVHRLGQKREVVITRFIMEKSFEEKMLELQRKKRVLADLSMGREKISKAEAARKRLEDLRSLFR</sequence>
<feature type="region of interest" description="Disordered" evidence="10">
    <location>
        <begin position="415"/>
        <end position="465"/>
    </location>
</feature>
<dbReference type="CDD" id="cd18793">
    <property type="entry name" value="SF2_C_SNF"/>
    <property type="match status" value="1"/>
</dbReference>
<evidence type="ECO:0000256" key="10">
    <source>
        <dbReference type="SAM" id="MobiDB-lite"/>
    </source>
</evidence>
<feature type="compositionally biased region" description="Polar residues" evidence="10">
    <location>
        <begin position="209"/>
        <end position="227"/>
    </location>
</feature>
<keyword evidence="15" id="KW-1185">Reference proteome</keyword>
<feature type="region of interest" description="Disordered" evidence="10">
    <location>
        <begin position="248"/>
        <end position="353"/>
    </location>
</feature>
<feature type="domain" description="Helicase ATP-binding" evidence="12">
    <location>
        <begin position="1578"/>
        <end position="1751"/>
    </location>
</feature>
<keyword evidence="9" id="KW-0472">Membrane</keyword>
<evidence type="ECO:0000256" key="5">
    <source>
        <dbReference type="ARBA" id="ARBA00022741"/>
    </source>
</evidence>
<dbReference type="GO" id="GO:0007032">
    <property type="term" value="P:endosome organization"/>
    <property type="evidence" value="ECO:0007669"/>
    <property type="project" value="TreeGrafter"/>
</dbReference>
<dbReference type="EMBL" id="KV748498">
    <property type="protein sequence ID" value="OCL14985.1"/>
    <property type="molecule type" value="Genomic_DNA"/>
</dbReference>
<dbReference type="InterPro" id="IPR000330">
    <property type="entry name" value="SNF2_N"/>
</dbReference>
<feature type="compositionally biased region" description="Polar residues" evidence="10">
    <location>
        <begin position="1017"/>
        <end position="1026"/>
    </location>
</feature>
<feature type="region of interest" description="Disordered" evidence="10">
    <location>
        <begin position="708"/>
        <end position="751"/>
    </location>
</feature>
<dbReference type="Proteomes" id="UP000250140">
    <property type="component" value="Unassembled WGS sequence"/>
</dbReference>
<dbReference type="InterPro" id="IPR013964">
    <property type="entry name" value="DASH_Ask1"/>
</dbReference>
<dbReference type="EC" id="2.7.1.67" evidence="2"/>
<feature type="compositionally biased region" description="Acidic residues" evidence="10">
    <location>
        <begin position="415"/>
        <end position="425"/>
    </location>
</feature>
<dbReference type="GO" id="GO:0005524">
    <property type="term" value="F:ATP binding"/>
    <property type="evidence" value="ECO:0007669"/>
    <property type="project" value="UniProtKB-KW"/>
</dbReference>
<dbReference type="GO" id="GO:0046854">
    <property type="term" value="P:phosphatidylinositol phosphate biosynthetic process"/>
    <property type="evidence" value="ECO:0007669"/>
    <property type="project" value="TreeGrafter"/>
</dbReference>
<dbReference type="InterPro" id="IPR049730">
    <property type="entry name" value="SNF2/RAD54-like_C"/>
</dbReference>
<proteinExistence type="predicted"/>
<keyword evidence="8" id="KW-0067">ATP-binding</keyword>
<dbReference type="InterPro" id="IPR014001">
    <property type="entry name" value="Helicase_ATP-bd"/>
</dbReference>
<evidence type="ECO:0000256" key="8">
    <source>
        <dbReference type="ARBA" id="ARBA00022840"/>
    </source>
</evidence>
<feature type="region of interest" description="Disordered" evidence="10">
    <location>
        <begin position="990"/>
        <end position="1132"/>
    </location>
</feature>
<feature type="region of interest" description="Disordered" evidence="10">
    <location>
        <begin position="86"/>
        <end position="227"/>
    </location>
</feature>
<feature type="region of interest" description="Disordered" evidence="10">
    <location>
        <begin position="832"/>
        <end position="857"/>
    </location>
</feature>
<dbReference type="InterPro" id="IPR000403">
    <property type="entry name" value="PI3/4_kinase_cat_dom"/>
</dbReference>
<dbReference type="InterPro" id="IPR038718">
    <property type="entry name" value="SNF2-like_sf"/>
</dbReference>
<evidence type="ECO:0000256" key="4">
    <source>
        <dbReference type="ARBA" id="ARBA00022679"/>
    </source>
</evidence>
<evidence type="ECO:0000259" key="12">
    <source>
        <dbReference type="PROSITE" id="PS51192"/>
    </source>
</evidence>
<accession>A0A8E2FDV4</accession>
<dbReference type="Pfam" id="PF00271">
    <property type="entry name" value="Helicase_C"/>
    <property type="match status" value="1"/>
</dbReference>
<feature type="compositionally biased region" description="Polar residues" evidence="10">
    <location>
        <begin position="1069"/>
        <end position="1079"/>
    </location>
</feature>
<evidence type="ECO:0000256" key="6">
    <source>
        <dbReference type="ARBA" id="ARBA00022777"/>
    </source>
</evidence>
<reference evidence="14 15" key="1">
    <citation type="journal article" date="2016" name="Nat. Commun.">
        <title>Ectomycorrhizal ecology is imprinted in the genome of the dominant symbiotic fungus Cenococcum geophilum.</title>
        <authorList>
            <consortium name="DOE Joint Genome Institute"/>
            <person name="Peter M."/>
            <person name="Kohler A."/>
            <person name="Ohm R.A."/>
            <person name="Kuo A."/>
            <person name="Krutzmann J."/>
            <person name="Morin E."/>
            <person name="Arend M."/>
            <person name="Barry K.W."/>
            <person name="Binder M."/>
            <person name="Choi C."/>
            <person name="Clum A."/>
            <person name="Copeland A."/>
            <person name="Grisel N."/>
            <person name="Haridas S."/>
            <person name="Kipfer T."/>
            <person name="LaButti K."/>
            <person name="Lindquist E."/>
            <person name="Lipzen A."/>
            <person name="Maire R."/>
            <person name="Meier B."/>
            <person name="Mihaltcheva S."/>
            <person name="Molinier V."/>
            <person name="Murat C."/>
            <person name="Poggeler S."/>
            <person name="Quandt C.A."/>
            <person name="Sperisen C."/>
            <person name="Tritt A."/>
            <person name="Tisserant E."/>
            <person name="Crous P.W."/>
            <person name="Henrissat B."/>
            <person name="Nehls U."/>
            <person name="Egli S."/>
            <person name="Spatafora J.W."/>
            <person name="Grigoriev I.V."/>
            <person name="Martin F.M."/>
        </authorList>
    </citation>
    <scope>NUCLEOTIDE SEQUENCE [LARGE SCALE GENOMIC DNA]</scope>
    <source>
        <strain evidence="14 15">CBS 207.34</strain>
    </source>
</reference>
<comment type="subcellular location">
    <subcellularLocation>
        <location evidence="1">Cell membrane</location>
    </subcellularLocation>
</comment>
<feature type="compositionally biased region" description="Polar residues" evidence="10">
    <location>
        <begin position="449"/>
        <end position="462"/>
    </location>
</feature>
<dbReference type="PROSITE" id="PS51192">
    <property type="entry name" value="HELICASE_ATP_BIND_1"/>
    <property type="match status" value="1"/>
</dbReference>
<dbReference type="GO" id="GO:0016787">
    <property type="term" value="F:hydrolase activity"/>
    <property type="evidence" value="ECO:0007669"/>
    <property type="project" value="UniProtKB-KW"/>
</dbReference>
<feature type="compositionally biased region" description="Low complexity" evidence="10">
    <location>
        <begin position="266"/>
        <end position="280"/>
    </location>
</feature>
<dbReference type="GO" id="GO:0005886">
    <property type="term" value="C:plasma membrane"/>
    <property type="evidence" value="ECO:0007669"/>
    <property type="project" value="UniProtKB-SubCell"/>
</dbReference>
<keyword evidence="4" id="KW-0808">Transferase</keyword>
<gene>
    <name evidence="14" type="ORF">AOQ84DRAFT_228038</name>
</gene>
<organism evidence="14 15">
    <name type="scientific">Glonium stellatum</name>
    <dbReference type="NCBI Taxonomy" id="574774"/>
    <lineage>
        <taxon>Eukaryota</taxon>
        <taxon>Fungi</taxon>
        <taxon>Dikarya</taxon>
        <taxon>Ascomycota</taxon>
        <taxon>Pezizomycotina</taxon>
        <taxon>Dothideomycetes</taxon>
        <taxon>Pleosporomycetidae</taxon>
        <taxon>Gloniales</taxon>
        <taxon>Gloniaceae</taxon>
        <taxon>Glonium</taxon>
    </lineage>
</organism>
<dbReference type="InterPro" id="IPR039756">
    <property type="entry name" value="Lsb6/PI4K2"/>
</dbReference>
<feature type="domain" description="Helicase C-terminal" evidence="13">
    <location>
        <begin position="2032"/>
        <end position="2184"/>
    </location>
</feature>
<keyword evidence="5" id="KW-0547">Nucleotide-binding</keyword>
<feature type="domain" description="PI3K/PI4K catalytic" evidence="11">
    <location>
        <begin position="565"/>
        <end position="975"/>
    </location>
</feature>
<feature type="compositionally biased region" description="Basic and acidic residues" evidence="10">
    <location>
        <begin position="1260"/>
        <end position="1269"/>
    </location>
</feature>
<dbReference type="InterPro" id="IPR027417">
    <property type="entry name" value="P-loop_NTPase"/>
</dbReference>
<evidence type="ECO:0000256" key="9">
    <source>
        <dbReference type="ARBA" id="ARBA00023136"/>
    </source>
</evidence>
<dbReference type="SMART" id="SM00487">
    <property type="entry name" value="DEXDc"/>
    <property type="match status" value="1"/>
</dbReference>
<dbReference type="Pfam" id="PF00176">
    <property type="entry name" value="SNF2-rel_dom"/>
    <property type="match status" value="1"/>
</dbReference>
<feature type="compositionally biased region" description="Basic and acidic residues" evidence="10">
    <location>
        <begin position="1054"/>
        <end position="1063"/>
    </location>
</feature>
<evidence type="ECO:0000259" key="13">
    <source>
        <dbReference type="PROSITE" id="PS51194"/>
    </source>
</evidence>
<dbReference type="GO" id="GO:0005768">
    <property type="term" value="C:endosome"/>
    <property type="evidence" value="ECO:0007669"/>
    <property type="project" value="TreeGrafter"/>
</dbReference>
<dbReference type="OrthoDB" id="448448at2759"/>
<feature type="compositionally biased region" description="Basic and acidic residues" evidence="10">
    <location>
        <begin position="1226"/>
        <end position="1246"/>
    </location>
</feature>
<evidence type="ECO:0000313" key="14">
    <source>
        <dbReference type="EMBL" id="OCL14985.1"/>
    </source>
</evidence>
<dbReference type="PROSITE" id="PS50290">
    <property type="entry name" value="PI3_4_KINASE_3"/>
    <property type="match status" value="1"/>
</dbReference>
<dbReference type="SUPFAM" id="SSF52540">
    <property type="entry name" value="P-loop containing nucleoside triphosphate hydrolases"/>
    <property type="match status" value="2"/>
</dbReference>
<keyword evidence="3" id="KW-1003">Cell membrane</keyword>
<feature type="compositionally biased region" description="Polar residues" evidence="10">
    <location>
        <begin position="842"/>
        <end position="853"/>
    </location>
</feature>
<dbReference type="PANTHER" id="PTHR12865:SF1">
    <property type="entry name" value="PHOSPHATIDYLINOSITOL 4-KINASE TYPE 2"/>
    <property type="match status" value="1"/>
</dbReference>
<dbReference type="GO" id="GO:0007030">
    <property type="term" value="P:Golgi organization"/>
    <property type="evidence" value="ECO:0007669"/>
    <property type="project" value="TreeGrafter"/>
</dbReference>
<protein>
    <recommendedName>
        <fullName evidence="2">1-phosphatidylinositol 4-kinase</fullName>
        <ecNumber evidence="2">2.7.1.67</ecNumber>
    </recommendedName>
</protein>
<feature type="compositionally biased region" description="Basic and acidic residues" evidence="10">
    <location>
        <begin position="1100"/>
        <end position="1116"/>
    </location>
</feature>
<keyword evidence="7" id="KW-0378">Hydrolase</keyword>
<dbReference type="GO" id="GO:0005802">
    <property type="term" value="C:trans-Golgi network"/>
    <property type="evidence" value="ECO:0007669"/>
    <property type="project" value="TreeGrafter"/>
</dbReference>
<feature type="compositionally biased region" description="Polar residues" evidence="10">
    <location>
        <begin position="1039"/>
        <end position="1053"/>
    </location>
</feature>
<dbReference type="InterPro" id="IPR001650">
    <property type="entry name" value="Helicase_C-like"/>
</dbReference>